<evidence type="ECO:0000313" key="1">
    <source>
        <dbReference type="EMBL" id="EUA30690.1"/>
    </source>
</evidence>
<dbReference type="InterPro" id="IPR037069">
    <property type="entry name" value="AcylCoA_DH/ox_N_sf"/>
</dbReference>
<name>X8AIK3_MYCXE</name>
<dbReference type="AlphaFoldDB" id="X8AIK3"/>
<dbReference type="EMBL" id="JAOB01000060">
    <property type="protein sequence ID" value="EUA30690.1"/>
    <property type="molecule type" value="Genomic_DNA"/>
</dbReference>
<protein>
    <submittedName>
        <fullName evidence="1">Putative acyl-CoA dehydrogenase domain protein</fullName>
    </submittedName>
</protein>
<comment type="caution">
    <text evidence="1">The sequence shown here is derived from an EMBL/GenBank/DDBJ whole genome shotgun (WGS) entry which is preliminary data.</text>
</comment>
<sequence>MSVDGTGAWKLPEELVLLRDTVRRFMAAYVHPIEDTLPHDSIGLPRDQLVELQAKARQLGLWALQTRRISAAPG</sequence>
<dbReference type="Gene3D" id="1.10.540.10">
    <property type="entry name" value="Acyl-CoA dehydrogenase/oxidase, N-terminal domain"/>
    <property type="match status" value="1"/>
</dbReference>
<gene>
    <name evidence="1" type="ORF">I553_4947</name>
</gene>
<dbReference type="PATRIC" id="fig|1299334.3.peg.6615"/>
<reference evidence="1" key="1">
    <citation type="submission" date="2014-01" db="EMBL/GenBank/DDBJ databases">
        <authorList>
            <person name="Brown-Elliot B."/>
            <person name="Wallace R."/>
            <person name="Lenaerts A."/>
            <person name="Ordway D."/>
            <person name="DeGroote M.A."/>
            <person name="Parker T."/>
            <person name="Sizemore C."/>
            <person name="Tallon L.J."/>
            <person name="Sadzewicz L.K."/>
            <person name="Sengamalay N."/>
            <person name="Fraser C.M."/>
            <person name="Hine E."/>
            <person name="Shefchek K.A."/>
            <person name="Das S.P."/>
            <person name="Tettelin H."/>
        </authorList>
    </citation>
    <scope>NUCLEOTIDE SEQUENCE [LARGE SCALE GENOMIC DNA]</scope>
    <source>
        <strain evidence="1">4042</strain>
    </source>
</reference>
<organism evidence="1">
    <name type="scientific">Mycobacterium xenopi 4042</name>
    <dbReference type="NCBI Taxonomy" id="1299334"/>
    <lineage>
        <taxon>Bacteria</taxon>
        <taxon>Bacillati</taxon>
        <taxon>Actinomycetota</taxon>
        <taxon>Actinomycetes</taxon>
        <taxon>Mycobacteriales</taxon>
        <taxon>Mycobacteriaceae</taxon>
        <taxon>Mycobacterium</taxon>
    </lineage>
</organism>
<accession>X8AIK3</accession>
<proteinExistence type="predicted"/>
<dbReference type="GO" id="GO:0016627">
    <property type="term" value="F:oxidoreductase activity, acting on the CH-CH group of donors"/>
    <property type="evidence" value="ECO:0007669"/>
    <property type="project" value="InterPro"/>
</dbReference>
<dbReference type="GO" id="GO:0050660">
    <property type="term" value="F:flavin adenine dinucleotide binding"/>
    <property type="evidence" value="ECO:0007669"/>
    <property type="project" value="InterPro"/>
</dbReference>